<feature type="compositionally biased region" description="Basic and acidic residues" evidence="1">
    <location>
        <begin position="120"/>
        <end position="130"/>
    </location>
</feature>
<protein>
    <submittedName>
        <fullName evidence="2">Uncharacterized protein</fullName>
    </submittedName>
</protein>
<reference evidence="2 3" key="1">
    <citation type="submission" date="2019-01" db="EMBL/GenBank/DDBJ databases">
        <title>Draft genome sequences of three monokaryotic isolates of the white-rot basidiomycete fungus Dichomitus squalens.</title>
        <authorList>
            <consortium name="DOE Joint Genome Institute"/>
            <person name="Lopez S.C."/>
            <person name="Andreopoulos B."/>
            <person name="Pangilinan J."/>
            <person name="Lipzen A."/>
            <person name="Riley R."/>
            <person name="Ahrendt S."/>
            <person name="Ng V."/>
            <person name="Barry K."/>
            <person name="Daum C."/>
            <person name="Grigoriev I.V."/>
            <person name="Hilden K.S."/>
            <person name="Makela M.R."/>
            <person name="de Vries R.P."/>
        </authorList>
    </citation>
    <scope>NUCLEOTIDE SEQUENCE [LARGE SCALE GENOMIC DNA]</scope>
    <source>
        <strain evidence="2 3">CBS 464.89</strain>
    </source>
</reference>
<evidence type="ECO:0000256" key="1">
    <source>
        <dbReference type="SAM" id="MobiDB-lite"/>
    </source>
</evidence>
<sequence>MTIMNGAARAVHVGCLIERRGRKSDTGRLDGVCRCVEPPFAAIASGRRTHGAKGGPRPYDDGDPTALQDDRSLAGARVQKEPGGPKAGGGKTRAQYEAGAWGTARRRRASKLSFRRVASRGDLHHMDRSGPPDPDIYGRTGGRSPIRVLERALRVRGRVLYVRACRFAAHIDGWLRAAVPSA</sequence>
<feature type="region of interest" description="Disordered" evidence="1">
    <location>
        <begin position="46"/>
        <end position="68"/>
    </location>
</feature>
<feature type="region of interest" description="Disordered" evidence="1">
    <location>
        <begin position="120"/>
        <end position="141"/>
    </location>
</feature>
<gene>
    <name evidence="2" type="ORF">BD310DRAFT_689341</name>
</gene>
<dbReference type="EMBL" id="ML145170">
    <property type="protein sequence ID" value="TBU55352.1"/>
    <property type="molecule type" value="Genomic_DNA"/>
</dbReference>
<dbReference type="Proteomes" id="UP000292082">
    <property type="component" value="Unassembled WGS sequence"/>
</dbReference>
<accession>A0A4Q9PMA6</accession>
<organism evidence="2 3">
    <name type="scientific">Dichomitus squalens</name>
    <dbReference type="NCBI Taxonomy" id="114155"/>
    <lineage>
        <taxon>Eukaryota</taxon>
        <taxon>Fungi</taxon>
        <taxon>Dikarya</taxon>
        <taxon>Basidiomycota</taxon>
        <taxon>Agaricomycotina</taxon>
        <taxon>Agaricomycetes</taxon>
        <taxon>Polyporales</taxon>
        <taxon>Polyporaceae</taxon>
        <taxon>Dichomitus</taxon>
    </lineage>
</organism>
<evidence type="ECO:0000313" key="3">
    <source>
        <dbReference type="Proteomes" id="UP000292082"/>
    </source>
</evidence>
<keyword evidence="3" id="KW-1185">Reference proteome</keyword>
<dbReference type="AlphaFoldDB" id="A0A4Q9PMA6"/>
<evidence type="ECO:0000313" key="2">
    <source>
        <dbReference type="EMBL" id="TBU55352.1"/>
    </source>
</evidence>
<proteinExistence type="predicted"/>
<name>A0A4Q9PMA6_9APHY</name>